<accession>A0A7G9FSH0</accession>
<dbReference type="KEGG" id="ssun:H9Q77_10255"/>
<proteinExistence type="predicted"/>
<dbReference type="AlphaFoldDB" id="A0A7G9FSH0"/>
<reference evidence="1 2" key="1">
    <citation type="submission" date="2020-08" db="EMBL/GenBank/DDBJ databases">
        <authorList>
            <person name="Liu C."/>
            <person name="Sun Q."/>
        </authorList>
    </citation>
    <scope>NUCLEOTIDE SEQUENCE [LARGE SCALE GENOMIC DNA]</scope>
    <source>
        <strain evidence="1 2">NSJ-8</strain>
    </source>
</reference>
<evidence type="ECO:0000313" key="2">
    <source>
        <dbReference type="Proteomes" id="UP000515981"/>
    </source>
</evidence>
<name>A0A7G9FSH0_9FIRM</name>
<dbReference type="RefSeq" id="WP_249325433.1">
    <property type="nucleotide sequence ID" value="NZ_CP060633.1"/>
</dbReference>
<protein>
    <submittedName>
        <fullName evidence="1">Uncharacterized protein</fullName>
    </submittedName>
</protein>
<sequence>MYLIQYVRGQAQCISREVVTNCFVTGCRIWVRYENGILSAKAWMVTEPTVVQQERGYARGVELTAEVGRRENAENTGLLIWHTGSLGTENWRNTTMLHGVSILYF</sequence>
<evidence type="ECO:0000313" key="1">
    <source>
        <dbReference type="EMBL" id="QNM01502.1"/>
    </source>
</evidence>
<keyword evidence="2" id="KW-1185">Reference proteome</keyword>
<gene>
    <name evidence="1" type="ORF">H9Q77_10255</name>
</gene>
<dbReference type="EMBL" id="CP060633">
    <property type="protein sequence ID" value="QNM01502.1"/>
    <property type="molecule type" value="Genomic_DNA"/>
</dbReference>
<organism evidence="1 2">
    <name type="scientific">Simiaoa sunii</name>
    <dbReference type="NCBI Taxonomy" id="2763672"/>
    <lineage>
        <taxon>Bacteria</taxon>
        <taxon>Bacillati</taxon>
        <taxon>Bacillota</taxon>
        <taxon>Clostridia</taxon>
        <taxon>Lachnospirales</taxon>
        <taxon>Lachnospiraceae</taxon>
        <taxon>Simiaoa</taxon>
    </lineage>
</organism>
<dbReference type="Proteomes" id="UP000515981">
    <property type="component" value="Chromosome"/>
</dbReference>